<dbReference type="SUPFAM" id="SSF52283">
    <property type="entry name" value="Formate/glycerate dehydrogenase catalytic domain-like"/>
    <property type="match status" value="1"/>
</dbReference>
<evidence type="ECO:0000313" key="6">
    <source>
        <dbReference type="EMBL" id="KII68375.1"/>
    </source>
</evidence>
<accession>A0A0C2MW06</accession>
<reference evidence="6 7" key="1">
    <citation type="journal article" date="2014" name="Genome Biol. Evol.">
        <title>The genome of the myxosporean Thelohanellus kitauei shows adaptations to nutrient acquisition within its fish host.</title>
        <authorList>
            <person name="Yang Y."/>
            <person name="Xiong J."/>
            <person name="Zhou Z."/>
            <person name="Huo F."/>
            <person name="Miao W."/>
            <person name="Ran C."/>
            <person name="Liu Y."/>
            <person name="Zhang J."/>
            <person name="Feng J."/>
            <person name="Wang M."/>
            <person name="Wang M."/>
            <person name="Wang L."/>
            <person name="Yao B."/>
        </authorList>
    </citation>
    <scope>NUCLEOTIDE SEQUENCE [LARGE SCALE GENOMIC DNA]</scope>
    <source>
        <strain evidence="6">Wuqing</strain>
    </source>
</reference>
<feature type="domain" description="S-adenosyl-L-homocysteine hydrolase NAD binding" evidence="5">
    <location>
        <begin position="188"/>
        <end position="349"/>
    </location>
</feature>
<dbReference type="SMART" id="SM00997">
    <property type="entry name" value="AdoHcyase_NAD"/>
    <property type="match status" value="1"/>
</dbReference>
<name>A0A0C2MW06_THEKT</name>
<dbReference type="PANTHER" id="PTHR23420">
    <property type="entry name" value="ADENOSYLHOMOCYSTEINASE"/>
    <property type="match status" value="1"/>
</dbReference>
<dbReference type="PROSITE" id="PS00739">
    <property type="entry name" value="ADOHCYASE_2"/>
    <property type="match status" value="1"/>
</dbReference>
<dbReference type="OrthoDB" id="10007170at2759"/>
<dbReference type="InterPro" id="IPR020082">
    <property type="entry name" value="S-Ado-L-homoCys_hydrolase_CS"/>
</dbReference>
<dbReference type="PIRSF" id="PIRSF001109">
    <property type="entry name" value="Ad_hcy_hydrolase"/>
    <property type="match status" value="1"/>
</dbReference>
<dbReference type="Proteomes" id="UP000031668">
    <property type="component" value="Unassembled WGS sequence"/>
</dbReference>
<evidence type="ECO:0000259" key="5">
    <source>
        <dbReference type="SMART" id="SM00997"/>
    </source>
</evidence>
<dbReference type="GO" id="GO:0033353">
    <property type="term" value="P:S-adenosylmethionine cycle"/>
    <property type="evidence" value="ECO:0007669"/>
    <property type="project" value="TreeGrafter"/>
</dbReference>
<dbReference type="EMBL" id="JWZT01002870">
    <property type="protein sequence ID" value="KII68375.1"/>
    <property type="molecule type" value="Genomic_DNA"/>
</dbReference>
<feature type="binding site" evidence="4">
    <location>
        <position position="240"/>
    </location>
    <ligand>
        <name>NAD(+)</name>
        <dbReference type="ChEBI" id="CHEBI:57540"/>
    </ligand>
</feature>
<dbReference type="GO" id="GO:0004013">
    <property type="term" value="F:adenosylhomocysteinase activity"/>
    <property type="evidence" value="ECO:0007669"/>
    <property type="project" value="TreeGrafter"/>
</dbReference>
<dbReference type="GO" id="GO:0006730">
    <property type="term" value="P:one-carbon metabolic process"/>
    <property type="evidence" value="ECO:0007669"/>
    <property type="project" value="UniProtKB-KW"/>
</dbReference>
<comment type="similarity">
    <text evidence="1">Belongs to the adenosylhomocysteinase family.</text>
</comment>
<dbReference type="NCBIfam" id="NF004005">
    <property type="entry name" value="PRK05476.2-3"/>
    <property type="match status" value="1"/>
</dbReference>
<evidence type="ECO:0000313" key="7">
    <source>
        <dbReference type="Proteomes" id="UP000031668"/>
    </source>
</evidence>
<evidence type="ECO:0000256" key="1">
    <source>
        <dbReference type="ARBA" id="ARBA00007122"/>
    </source>
</evidence>
<dbReference type="AlphaFoldDB" id="A0A0C2MW06"/>
<evidence type="ECO:0000256" key="3">
    <source>
        <dbReference type="ARBA" id="ARBA00023027"/>
    </source>
</evidence>
<feature type="binding site" evidence="4">
    <location>
        <begin position="219"/>
        <end position="224"/>
    </location>
    <ligand>
        <name>NAD(+)</name>
        <dbReference type="ChEBI" id="CHEBI:57540"/>
    </ligand>
</feature>
<dbReference type="SUPFAM" id="SSF51735">
    <property type="entry name" value="NAD(P)-binding Rossmann-fold domains"/>
    <property type="match status" value="1"/>
</dbReference>
<dbReference type="OMA" id="HMIVETA"/>
<dbReference type="GO" id="GO:0005829">
    <property type="term" value="C:cytosol"/>
    <property type="evidence" value="ECO:0007669"/>
    <property type="project" value="TreeGrafter"/>
</dbReference>
<gene>
    <name evidence="6" type="ORF">RF11_06822</name>
</gene>
<comment type="cofactor">
    <cofactor evidence="4">
        <name>NAD(+)</name>
        <dbReference type="ChEBI" id="CHEBI:57540"/>
    </cofactor>
    <text evidence="4">Binds 1 NAD(+) per subunit.</text>
</comment>
<keyword evidence="2" id="KW-0554">One-carbon metabolism</keyword>
<dbReference type="InterPro" id="IPR042172">
    <property type="entry name" value="Adenosylhomocyst_ase-like_sf"/>
</dbReference>
<protein>
    <submittedName>
        <fullName evidence="6">Adenosylhomocysteinase</fullName>
    </submittedName>
</protein>
<organism evidence="6 7">
    <name type="scientific">Thelohanellus kitauei</name>
    <name type="common">Myxosporean</name>
    <dbReference type="NCBI Taxonomy" id="669202"/>
    <lineage>
        <taxon>Eukaryota</taxon>
        <taxon>Metazoa</taxon>
        <taxon>Cnidaria</taxon>
        <taxon>Myxozoa</taxon>
        <taxon>Myxosporea</taxon>
        <taxon>Bivalvulida</taxon>
        <taxon>Platysporina</taxon>
        <taxon>Myxobolidae</taxon>
        <taxon>Thelohanellus</taxon>
    </lineage>
</organism>
<dbReference type="Pfam" id="PF00670">
    <property type="entry name" value="AdoHcyase_NAD"/>
    <property type="match status" value="1"/>
</dbReference>
<dbReference type="InterPro" id="IPR000043">
    <property type="entry name" value="Adenosylhomocysteinase-like"/>
</dbReference>
<dbReference type="SMART" id="SM00996">
    <property type="entry name" value="AdoHcyase"/>
    <property type="match status" value="1"/>
</dbReference>
<proteinExistence type="inferred from homology"/>
<keyword evidence="3 4" id="KW-0520">NAD</keyword>
<evidence type="ECO:0000256" key="4">
    <source>
        <dbReference type="PIRSR" id="PIRSR001109-2"/>
    </source>
</evidence>
<dbReference type="InterPro" id="IPR015878">
    <property type="entry name" value="Ado_hCys_hydrolase_NAD-bd"/>
</dbReference>
<dbReference type="Gene3D" id="3.40.50.1480">
    <property type="entry name" value="Adenosylhomocysteinase-like"/>
    <property type="match status" value="2"/>
</dbReference>
<comment type="caution">
    <text evidence="6">The sequence shown here is derived from an EMBL/GenBank/DDBJ whole genome shotgun (WGS) entry which is preliminary data.</text>
</comment>
<dbReference type="Pfam" id="PF05221">
    <property type="entry name" value="AdoHcyase"/>
    <property type="match status" value="2"/>
</dbReference>
<evidence type="ECO:0000256" key="2">
    <source>
        <dbReference type="ARBA" id="ARBA00022563"/>
    </source>
</evidence>
<sequence length="430" mass="47447">MTDFKVADIALADTGRIRIELAEKEMKGLLQLRKKYSDKKPLKGERIAGCLKVTSETAVLIESLIEYGAEVRWCSSDPKSSDDCAAAAVAKAGVPIFAWKGETDQEFEWCKEEVLKFKDGGPTIVIDFSSIMTTFMHLKHPEMLKTVKGIVEHVTIGIKDLHKLKKEESLKVPVLICHDAAVKSKFDDLYTMREIAADGIKRATKVQIAGKTCIVCGYGDVGKGTAQSLRGFGGRVIIDEVDPICGLQAAMEGYQVKPLEDCIAQADIVVSAAGGKHVVKGEHISKMKDHAILTSIGYWDSQIDTDWIEKHKKSKVSIRPHVDRYTFEDGKSLIFISQHELPHLGVVDGSPSFVRSVSLSSLLLGAVEFHHHVTPKYSVDLHSLPKEIDEEIAGVHLEVLGGKLTKLSECQADYIGISIQGPFKRDSYRY</sequence>
<dbReference type="PANTHER" id="PTHR23420:SF0">
    <property type="entry name" value="ADENOSYLHOMOCYSTEINASE"/>
    <property type="match status" value="1"/>
</dbReference>
<keyword evidence="7" id="KW-1185">Reference proteome</keyword>
<dbReference type="InterPro" id="IPR036291">
    <property type="entry name" value="NAD(P)-bd_dom_sf"/>
</dbReference>
<dbReference type="Gene3D" id="3.40.50.720">
    <property type="entry name" value="NAD(P)-binding Rossmann-like Domain"/>
    <property type="match status" value="1"/>
</dbReference>